<evidence type="ECO:0000256" key="4">
    <source>
        <dbReference type="ARBA" id="ARBA00022723"/>
    </source>
</evidence>
<evidence type="ECO:0000256" key="8">
    <source>
        <dbReference type="ARBA" id="ARBA00049934"/>
    </source>
</evidence>
<dbReference type="SMART" id="SM00790">
    <property type="entry name" value="AFOR_N"/>
    <property type="match status" value="1"/>
</dbReference>
<evidence type="ECO:0000313" key="10">
    <source>
        <dbReference type="EMBL" id="RJP71246.1"/>
    </source>
</evidence>
<evidence type="ECO:0000256" key="6">
    <source>
        <dbReference type="ARBA" id="ARBA00023004"/>
    </source>
</evidence>
<dbReference type="InterPro" id="IPR051919">
    <property type="entry name" value="W-dependent_AOR"/>
</dbReference>
<dbReference type="GO" id="GO:0051539">
    <property type="term" value="F:4 iron, 4 sulfur cluster binding"/>
    <property type="evidence" value="ECO:0007669"/>
    <property type="project" value="UniProtKB-KW"/>
</dbReference>
<evidence type="ECO:0000259" key="9">
    <source>
        <dbReference type="SMART" id="SM00790"/>
    </source>
</evidence>
<reference evidence="10 11" key="1">
    <citation type="journal article" date="2017" name="ISME J.">
        <title>Energy and carbon metabolisms in a deep terrestrial subsurface fluid microbial community.</title>
        <authorList>
            <person name="Momper L."/>
            <person name="Jungbluth S.P."/>
            <person name="Lee M.D."/>
            <person name="Amend J.P."/>
        </authorList>
    </citation>
    <scope>NUCLEOTIDE SEQUENCE [LARGE SCALE GENOMIC DNA]</scope>
    <source>
        <strain evidence="10">SURF_17</strain>
    </source>
</reference>
<evidence type="ECO:0000256" key="2">
    <source>
        <dbReference type="ARBA" id="ARBA00011032"/>
    </source>
</evidence>
<keyword evidence="3" id="KW-0004">4Fe-4S</keyword>
<keyword evidence="4" id="KW-0479">Metal-binding</keyword>
<dbReference type="Gene3D" id="3.60.9.10">
    <property type="entry name" value="Aldehyde ferredoxin oxidoreductase, N-terminal domain"/>
    <property type="match status" value="1"/>
</dbReference>
<comment type="cofactor">
    <cofactor evidence="8">
        <name>tungstopterin</name>
        <dbReference type="ChEBI" id="CHEBI:30402"/>
    </cofactor>
</comment>
<dbReference type="InterPro" id="IPR013983">
    <property type="entry name" value="Ald_Fedxn_OxRdtase_N"/>
</dbReference>
<evidence type="ECO:0000256" key="5">
    <source>
        <dbReference type="ARBA" id="ARBA00023002"/>
    </source>
</evidence>
<dbReference type="InterPro" id="IPR013984">
    <property type="entry name" value="Ald_Fedxn_OxRdtase_dom2"/>
</dbReference>
<comment type="caution">
    <text evidence="10">The sequence shown here is derived from an EMBL/GenBank/DDBJ whole genome shotgun (WGS) entry which is preliminary data.</text>
</comment>
<comment type="similarity">
    <text evidence="2">Belongs to the AOR/FOR family.</text>
</comment>
<protein>
    <recommendedName>
        <fullName evidence="9">Aldehyde ferredoxin oxidoreductase N-terminal domain-containing protein</fullName>
    </recommendedName>
</protein>
<dbReference type="InterPro" id="IPR036021">
    <property type="entry name" value="Tungsten_al_ferr_oxy-like_C"/>
</dbReference>
<organism evidence="10 11">
    <name type="scientific">Candidatus Abyssobacteria bacterium SURF_17</name>
    <dbReference type="NCBI Taxonomy" id="2093361"/>
    <lineage>
        <taxon>Bacteria</taxon>
        <taxon>Pseudomonadati</taxon>
        <taxon>Candidatus Hydrogenedentota</taxon>
        <taxon>Candidatus Abyssobacteria</taxon>
    </lineage>
</organism>
<dbReference type="EMBL" id="QZKI01000061">
    <property type="protein sequence ID" value="RJP71246.1"/>
    <property type="molecule type" value="Genomic_DNA"/>
</dbReference>
<evidence type="ECO:0000256" key="1">
    <source>
        <dbReference type="ARBA" id="ARBA00001966"/>
    </source>
</evidence>
<dbReference type="PANTHER" id="PTHR30038:SF7">
    <property type="entry name" value="TUNGSTEN-CONTAINING GLYCERALDEHYDE-3-PHOSPHATE:FERREDOXIN OXIDOREDUCTASE"/>
    <property type="match status" value="1"/>
</dbReference>
<evidence type="ECO:0000313" key="11">
    <source>
        <dbReference type="Proteomes" id="UP000285961"/>
    </source>
</evidence>
<evidence type="ECO:0000256" key="7">
    <source>
        <dbReference type="ARBA" id="ARBA00023014"/>
    </source>
</evidence>
<name>A0A419F0S7_9BACT</name>
<accession>A0A419F0S7</accession>
<dbReference type="AlphaFoldDB" id="A0A419F0S7"/>
<proteinExistence type="inferred from homology"/>
<dbReference type="SUPFAM" id="SSF56228">
    <property type="entry name" value="Aldehyde ferredoxin oxidoreductase, N-terminal domain"/>
    <property type="match status" value="1"/>
</dbReference>
<dbReference type="Gene3D" id="1.10.599.10">
    <property type="entry name" value="Aldehyde Ferredoxin Oxidoreductase Protein, subunit A, domain 3"/>
    <property type="match status" value="1"/>
</dbReference>
<dbReference type="GO" id="GO:0046872">
    <property type="term" value="F:metal ion binding"/>
    <property type="evidence" value="ECO:0007669"/>
    <property type="project" value="UniProtKB-KW"/>
</dbReference>
<dbReference type="InterPro" id="IPR001203">
    <property type="entry name" value="OxRdtase_Ald_Fedxn_C"/>
</dbReference>
<dbReference type="Pfam" id="PF02730">
    <property type="entry name" value="AFOR_N"/>
    <property type="match status" value="1"/>
</dbReference>
<dbReference type="PANTHER" id="PTHR30038">
    <property type="entry name" value="ALDEHYDE FERREDOXIN OXIDOREDUCTASE"/>
    <property type="match status" value="1"/>
</dbReference>
<comment type="cofactor">
    <cofactor evidence="1">
        <name>[4Fe-4S] cluster</name>
        <dbReference type="ChEBI" id="CHEBI:49883"/>
    </cofactor>
</comment>
<dbReference type="InterPro" id="IPR036503">
    <property type="entry name" value="Ald_Fedxn_OxRdtase_N_sf"/>
</dbReference>
<keyword evidence="5" id="KW-0560">Oxidoreductase</keyword>
<dbReference type="GO" id="GO:0009055">
    <property type="term" value="F:electron transfer activity"/>
    <property type="evidence" value="ECO:0007669"/>
    <property type="project" value="InterPro"/>
</dbReference>
<dbReference type="SUPFAM" id="SSF48310">
    <property type="entry name" value="Aldehyde ferredoxin oxidoreductase, C-terminal domains"/>
    <property type="match status" value="1"/>
</dbReference>
<dbReference type="Pfam" id="PF01314">
    <property type="entry name" value="AFOR_C"/>
    <property type="match status" value="1"/>
</dbReference>
<feature type="domain" description="Aldehyde ferredoxin oxidoreductase N-terminal" evidence="9">
    <location>
        <begin position="30"/>
        <end position="231"/>
    </location>
</feature>
<sequence length="654" mass="71936">MHSMLDMRGLLCLRRTDADGGAMTTNYFGYAGKILFINLSTGEIRKDPLDLADARKFLGGLGINNRLAYDLIKPGLDPLSPGNPVIIGAGPLIGTMVPGASRTIATSKFPLSGAVSAGSGSMTFGFNMKRAGYDHIVITGASEKPVYVYIDDDSVQVLDASGLWGRDNYDAVDQLWKRHGRCSSISIGQAGENLVKFSLALVDKMATIGRAGFGAVMGAKKLKAVLVRGNGGIKVADPKGFMHEVNTLFHRAKSYKLHSAAVAYGILNAGGSFMLGDEGPYGLNIYNKVKKDRIACPSCFIADKDVLVVSEGELGGMKTYTHSFGMVATAAMKGTITDYAKATRIVNMLNRYGLGHQEFDSMFELILEASETKVLREDQIGAVGRNYETMHDLIEKIVFRRGIGDVLAEGWMATASEFGLDTNRFSSHVKGLGTQFDPRERGLGTMEFEQLVNPRGGHHQSGGSPSYNQGAPVEMFERHVDRMGAPPDAVRRIMDSPFGFNVGRFTRYSEDWFAVFDSLGICIRSQNNRFYSADVCARLFSTATGIPVDKEALMEAGERVWNLYRALNWREGFTRKDDTPPPKWFEPLKAAGSEFEMKDYFQTRKLTREDLEQLLNDYYDERGWDPATGCPTREKLTALGLDNIVKDFEARGLL</sequence>
<keyword evidence="7" id="KW-0411">Iron-sulfur</keyword>
<keyword evidence="6" id="KW-0408">Iron</keyword>
<evidence type="ECO:0000256" key="3">
    <source>
        <dbReference type="ARBA" id="ARBA00022485"/>
    </source>
</evidence>
<dbReference type="GO" id="GO:0016625">
    <property type="term" value="F:oxidoreductase activity, acting on the aldehyde or oxo group of donors, iron-sulfur protein as acceptor"/>
    <property type="evidence" value="ECO:0007669"/>
    <property type="project" value="InterPro"/>
</dbReference>
<dbReference type="Proteomes" id="UP000285961">
    <property type="component" value="Unassembled WGS sequence"/>
</dbReference>
<dbReference type="Gene3D" id="1.10.569.10">
    <property type="entry name" value="Aldehyde Ferredoxin Oxidoreductase Protein, subunit A, domain 2"/>
    <property type="match status" value="1"/>
</dbReference>
<dbReference type="InterPro" id="IPR013985">
    <property type="entry name" value="Ald_Fedxn_OxRdtase_dom3"/>
</dbReference>
<gene>
    <name evidence="10" type="ORF">C4532_08000</name>
</gene>